<dbReference type="Proteomes" id="UP001366060">
    <property type="component" value="Unassembled WGS sequence"/>
</dbReference>
<keyword evidence="2" id="KW-1185">Reference proteome</keyword>
<protein>
    <submittedName>
        <fullName evidence="1">Uncharacterized protein</fullName>
    </submittedName>
</protein>
<dbReference type="EMBL" id="JBAKBA010000001">
    <property type="protein sequence ID" value="MEL0657677.1"/>
    <property type="molecule type" value="Genomic_DNA"/>
</dbReference>
<organism evidence="1 2">
    <name type="scientific">Psychromonas arctica</name>
    <dbReference type="NCBI Taxonomy" id="168275"/>
    <lineage>
        <taxon>Bacteria</taxon>
        <taxon>Pseudomonadati</taxon>
        <taxon>Pseudomonadota</taxon>
        <taxon>Gammaproteobacteria</taxon>
        <taxon>Alteromonadales</taxon>
        <taxon>Psychromonadaceae</taxon>
        <taxon>Psychromonas</taxon>
    </lineage>
</organism>
<dbReference type="RefSeq" id="WP_341626440.1">
    <property type="nucleotide sequence ID" value="NZ_JBAKBA010000001.1"/>
</dbReference>
<name>A0ABU9H723_9GAMM</name>
<reference evidence="1 2" key="1">
    <citation type="submission" date="2024-02" db="EMBL/GenBank/DDBJ databases">
        <title>Bacteria isolated from the canopy kelp, Nereocystis luetkeana.</title>
        <authorList>
            <person name="Pfister C.A."/>
            <person name="Younker I.T."/>
            <person name="Light S.H."/>
        </authorList>
    </citation>
    <scope>NUCLEOTIDE SEQUENCE [LARGE SCALE GENOMIC DNA]</scope>
    <source>
        <strain evidence="1 2">TI.2.07</strain>
    </source>
</reference>
<sequence>MAKFIEVQERKQTASHYFNSADAPTVKEFSVIWFNEKAIEWGKSHKESIEGILEWYSQVKASFKKHAIIDV</sequence>
<evidence type="ECO:0000313" key="1">
    <source>
        <dbReference type="EMBL" id="MEL0657677.1"/>
    </source>
</evidence>
<accession>A0ABU9H723</accession>
<comment type="caution">
    <text evidence="1">The sequence shown here is derived from an EMBL/GenBank/DDBJ whole genome shotgun (WGS) entry which is preliminary data.</text>
</comment>
<evidence type="ECO:0000313" key="2">
    <source>
        <dbReference type="Proteomes" id="UP001366060"/>
    </source>
</evidence>
<gene>
    <name evidence="1" type="ORF">V6255_00885</name>
</gene>
<proteinExistence type="predicted"/>